<dbReference type="Proteomes" id="UP000310158">
    <property type="component" value="Unassembled WGS sequence"/>
</dbReference>
<evidence type="ECO:0000256" key="4">
    <source>
        <dbReference type="ARBA" id="ARBA00022692"/>
    </source>
</evidence>
<dbReference type="PANTHER" id="PTHR31806:SF5">
    <property type="entry name" value="PURINE-CYTOSINE PERMEASE FCY21"/>
    <property type="match status" value="1"/>
</dbReference>
<evidence type="ECO:0000256" key="7">
    <source>
        <dbReference type="SAM" id="MobiDB-lite"/>
    </source>
</evidence>
<comment type="caution">
    <text evidence="9">The sequence shown here is derived from an EMBL/GenBank/DDBJ whole genome shotgun (WGS) entry which is preliminary data.</text>
</comment>
<evidence type="ECO:0000313" key="10">
    <source>
        <dbReference type="Proteomes" id="UP000310158"/>
    </source>
</evidence>
<comment type="similarity">
    <text evidence="2">Belongs to the purine-cytosine permease (2.A.39) family.</text>
</comment>
<sequence>MARSWTSEKANSDVEKEPAAVSYVQEAGEIKAELVGPKALWSKISSWGVETRGIEPVPIEDRTHENYFSIFTFFWTMNFCLLSIVTGMAGTLSFGLSLRDCSLVILFFSLLCSVPPAYLSTLGPKTGLRQMIQSRYSFGLYGSVIPVILNMATVTGFVLIGAVVGGQTLSSVNGTLSVDVGIVIISILTLLLSICGYKVLHYYEAYAWIPIFISIIIAIGCGGKHLSQQVEQPPATASVVLSFGGLVAGFLIPYGTLASDYATYMRPDAPGRRIFWYTFAGFIVPTIPLLVLGAAIGGAVPNVPEWSAGYESNSAGGVLAAMLLPAKGFGKFIVVVLAFSTLGNMAASTYSVSLNFQMVLPILVRVPRALFSIIIIAVVIPVSIKAAKSFFNSLNNFLGVIAYWSAAFVSIVITEHLVFRKGDATTYSQAIYNKARELPSGIAALAAGAISFALIIPCMDQIWYVGPIAKTTGDIGFEVAYVLSALLPEDVEEEQAHFQNVITTFQQYAPYTLAGNNRRRKDLFTLSREDQLLLDKLGYKKKLEEVDMAILKNAEFLSQIVANPEIFGHDLDDEEEGEEGEGEEHHGRQISHGHGHDRSDRSHSHSHSHSHGHPSASGFHPSATSGSRKRYRPTDFDMDKLRSTLKQFVRDWSDEGKEEREVCYSPMKDALVQHFSDIPIEERYNFRVLVPGAGLGRLAYDVAKLVTIEGFSCQGNEFSHYMLLSSFFVLNRTDAVNQHTIYPYVHSFSNLPTRAAMLRPVTIPDVLPGDLPPESNFSLIAGDFEEIYGVHDEADASEPQSGQWDAILTCFFIDTAKNIVNYLRILHKILAPGGVWVNLGPLLWHFENNTTNDPSIELDLEEVKQLAREIGFEIKTERTIDTTYVHNRDAMLGYVYHAAFWTATKKV</sequence>
<dbReference type="SUPFAM" id="SSF53335">
    <property type="entry name" value="S-adenosyl-L-methionine-dependent methyltransferases"/>
    <property type="match status" value="1"/>
</dbReference>
<feature type="compositionally biased region" description="Basic and acidic residues" evidence="7">
    <location>
        <begin position="594"/>
        <end position="603"/>
    </location>
</feature>
<evidence type="ECO:0000256" key="1">
    <source>
        <dbReference type="ARBA" id="ARBA00004141"/>
    </source>
</evidence>
<dbReference type="InterPro" id="IPR026030">
    <property type="entry name" value="Pur-cyt_permease_Fcy2/21/22"/>
</dbReference>
<feature type="transmembrane region" description="Helical" evidence="8">
    <location>
        <begin position="205"/>
        <end position="223"/>
    </location>
</feature>
<evidence type="ECO:0000256" key="6">
    <source>
        <dbReference type="ARBA" id="ARBA00023136"/>
    </source>
</evidence>
<keyword evidence="4 8" id="KW-0812">Transmembrane</keyword>
<feature type="transmembrane region" description="Helical" evidence="8">
    <location>
        <begin position="274"/>
        <end position="296"/>
    </location>
</feature>
<feature type="transmembrane region" description="Helical" evidence="8">
    <location>
        <begin position="67"/>
        <end position="89"/>
    </location>
</feature>
<keyword evidence="5 8" id="KW-1133">Transmembrane helix</keyword>
<dbReference type="OrthoDB" id="2116389at2759"/>
<dbReference type="Pfam" id="PF07942">
    <property type="entry name" value="CARME"/>
    <property type="match status" value="1"/>
</dbReference>
<feature type="transmembrane region" description="Helical" evidence="8">
    <location>
        <begin position="332"/>
        <end position="354"/>
    </location>
</feature>
<accession>A0A4S4M384</accession>
<dbReference type="InterPro" id="IPR029063">
    <property type="entry name" value="SAM-dependent_MTases_sf"/>
</dbReference>
<name>A0A4S4M384_9AGAM</name>
<evidence type="ECO:0000256" key="5">
    <source>
        <dbReference type="ARBA" id="ARBA00022989"/>
    </source>
</evidence>
<dbReference type="InterPro" id="IPR012901">
    <property type="entry name" value="CARME"/>
</dbReference>
<keyword evidence="3" id="KW-0813">Transport</keyword>
<reference evidence="9 10" key="1">
    <citation type="submission" date="2019-02" db="EMBL/GenBank/DDBJ databases">
        <title>Genome sequencing of the rare red list fungi Bondarzewia mesenterica.</title>
        <authorList>
            <person name="Buettner E."/>
            <person name="Kellner H."/>
        </authorList>
    </citation>
    <scope>NUCLEOTIDE SEQUENCE [LARGE SCALE GENOMIC DNA]</scope>
    <source>
        <strain evidence="9 10">DSM 108281</strain>
    </source>
</reference>
<dbReference type="Gene3D" id="1.10.4160.10">
    <property type="entry name" value="Hydantoin permease"/>
    <property type="match status" value="1"/>
</dbReference>
<organism evidence="9 10">
    <name type="scientific">Bondarzewia mesenterica</name>
    <dbReference type="NCBI Taxonomy" id="1095465"/>
    <lineage>
        <taxon>Eukaryota</taxon>
        <taxon>Fungi</taxon>
        <taxon>Dikarya</taxon>
        <taxon>Basidiomycota</taxon>
        <taxon>Agaricomycotina</taxon>
        <taxon>Agaricomycetes</taxon>
        <taxon>Russulales</taxon>
        <taxon>Bondarzewiaceae</taxon>
        <taxon>Bondarzewia</taxon>
    </lineage>
</organism>
<dbReference type="GO" id="GO:0005886">
    <property type="term" value="C:plasma membrane"/>
    <property type="evidence" value="ECO:0007669"/>
    <property type="project" value="TreeGrafter"/>
</dbReference>
<feature type="compositionally biased region" description="Low complexity" evidence="7">
    <location>
        <begin position="613"/>
        <end position="622"/>
    </location>
</feature>
<dbReference type="AlphaFoldDB" id="A0A4S4M384"/>
<comment type="subcellular location">
    <subcellularLocation>
        <location evidence="1">Membrane</location>
        <topology evidence="1">Multi-pass membrane protein</topology>
    </subcellularLocation>
</comment>
<feature type="transmembrane region" description="Helical" evidence="8">
    <location>
        <begin position="235"/>
        <end position="254"/>
    </location>
</feature>
<feature type="transmembrane region" description="Helical" evidence="8">
    <location>
        <begin position="101"/>
        <end position="118"/>
    </location>
</feature>
<keyword evidence="10" id="KW-1185">Reference proteome</keyword>
<dbReference type="SMART" id="SM01296">
    <property type="entry name" value="N2227"/>
    <property type="match status" value="1"/>
</dbReference>
<dbReference type="GO" id="GO:0022857">
    <property type="term" value="F:transmembrane transporter activity"/>
    <property type="evidence" value="ECO:0007669"/>
    <property type="project" value="InterPro"/>
</dbReference>
<feature type="transmembrane region" description="Helical" evidence="8">
    <location>
        <begin position="396"/>
        <end position="418"/>
    </location>
</feature>
<evidence type="ECO:0000256" key="2">
    <source>
        <dbReference type="ARBA" id="ARBA00008974"/>
    </source>
</evidence>
<dbReference type="Gene3D" id="3.40.50.150">
    <property type="entry name" value="Vaccinia Virus protein VP39"/>
    <property type="match status" value="1"/>
</dbReference>
<gene>
    <name evidence="9" type="ORF">EW146_g1640</name>
</gene>
<feature type="transmembrane region" description="Helical" evidence="8">
    <location>
        <begin position="438"/>
        <end position="456"/>
    </location>
</feature>
<protein>
    <submittedName>
        <fullName evidence="9">Uncharacterized protein</fullName>
    </submittedName>
</protein>
<feature type="transmembrane region" description="Helical" evidence="8">
    <location>
        <begin position="366"/>
        <end position="384"/>
    </location>
</feature>
<dbReference type="InterPro" id="IPR001248">
    <property type="entry name" value="Pur-cyt_permease"/>
</dbReference>
<evidence type="ECO:0000313" key="9">
    <source>
        <dbReference type="EMBL" id="THH19544.1"/>
    </source>
</evidence>
<feature type="compositionally biased region" description="Acidic residues" evidence="7">
    <location>
        <begin position="571"/>
        <end position="582"/>
    </location>
</feature>
<feature type="transmembrane region" description="Helical" evidence="8">
    <location>
        <begin position="176"/>
        <end position="199"/>
    </location>
</feature>
<feature type="region of interest" description="Disordered" evidence="7">
    <location>
        <begin position="570"/>
        <end position="634"/>
    </location>
</feature>
<dbReference type="Pfam" id="PF02133">
    <property type="entry name" value="Transp_cyt_pur"/>
    <property type="match status" value="1"/>
</dbReference>
<dbReference type="PANTHER" id="PTHR31806">
    <property type="entry name" value="PURINE-CYTOSINE PERMEASE FCY2-RELATED"/>
    <property type="match status" value="1"/>
</dbReference>
<evidence type="ECO:0000256" key="8">
    <source>
        <dbReference type="SAM" id="Phobius"/>
    </source>
</evidence>
<proteinExistence type="inferred from homology"/>
<keyword evidence="6 8" id="KW-0472">Membrane</keyword>
<feature type="transmembrane region" description="Helical" evidence="8">
    <location>
        <begin position="138"/>
        <end position="164"/>
    </location>
</feature>
<dbReference type="EMBL" id="SGPL01000042">
    <property type="protein sequence ID" value="THH19544.1"/>
    <property type="molecule type" value="Genomic_DNA"/>
</dbReference>
<evidence type="ECO:0000256" key="3">
    <source>
        <dbReference type="ARBA" id="ARBA00022448"/>
    </source>
</evidence>
<dbReference type="GO" id="GO:0008757">
    <property type="term" value="F:S-adenosylmethionine-dependent methyltransferase activity"/>
    <property type="evidence" value="ECO:0007669"/>
    <property type="project" value="InterPro"/>
</dbReference>